<dbReference type="Pfam" id="PF10342">
    <property type="entry name" value="Kre9_KNH"/>
    <property type="match status" value="1"/>
</dbReference>
<gene>
    <name evidence="4" type="ORF">BCV72DRAFT_128337</name>
</gene>
<feature type="domain" description="Yeast cell wall synthesis Kre9/Knh1-like N-terminal" evidence="3">
    <location>
        <begin position="37"/>
        <end position="128"/>
    </location>
</feature>
<protein>
    <recommendedName>
        <fullName evidence="3">Yeast cell wall synthesis Kre9/Knh1-like N-terminal domain-containing protein</fullName>
    </recommendedName>
</protein>
<dbReference type="Proteomes" id="UP000242414">
    <property type="component" value="Unassembled WGS sequence"/>
</dbReference>
<name>A0A1X0R266_RHIZD</name>
<dbReference type="AlphaFoldDB" id="A0A1X0R266"/>
<evidence type="ECO:0000313" key="4">
    <source>
        <dbReference type="EMBL" id="ORE06066.1"/>
    </source>
</evidence>
<evidence type="ECO:0000259" key="3">
    <source>
        <dbReference type="Pfam" id="PF10342"/>
    </source>
</evidence>
<keyword evidence="1 2" id="KW-0732">Signal</keyword>
<evidence type="ECO:0000256" key="1">
    <source>
        <dbReference type="ARBA" id="ARBA00022729"/>
    </source>
</evidence>
<accession>A0A1X0R266</accession>
<reference evidence="4" key="1">
    <citation type="journal article" date="2016" name="Proc. Natl. Acad. Sci. U.S.A.">
        <title>Lipid metabolic changes in an early divergent fungus govern the establishment of a mutualistic symbiosis with endobacteria.</title>
        <authorList>
            <person name="Lastovetsky O.A."/>
            <person name="Gaspar M.L."/>
            <person name="Mondo S.J."/>
            <person name="LaButti K.M."/>
            <person name="Sandor L."/>
            <person name="Grigoriev I.V."/>
            <person name="Henry S.A."/>
            <person name="Pawlowska T.E."/>
        </authorList>
    </citation>
    <scope>NUCLEOTIDE SEQUENCE [LARGE SCALE GENOMIC DNA]</scope>
    <source>
        <strain evidence="4">ATCC 52814</strain>
    </source>
</reference>
<proteinExistence type="predicted"/>
<feature type="signal peptide" evidence="2">
    <location>
        <begin position="1"/>
        <end position="19"/>
    </location>
</feature>
<organism evidence="4">
    <name type="scientific">Rhizopus microsporus var. microsporus</name>
    <dbReference type="NCBI Taxonomy" id="86635"/>
    <lineage>
        <taxon>Eukaryota</taxon>
        <taxon>Fungi</taxon>
        <taxon>Fungi incertae sedis</taxon>
        <taxon>Mucoromycota</taxon>
        <taxon>Mucoromycotina</taxon>
        <taxon>Mucoromycetes</taxon>
        <taxon>Mucorales</taxon>
        <taxon>Mucorineae</taxon>
        <taxon>Rhizopodaceae</taxon>
        <taxon>Rhizopus</taxon>
    </lineage>
</organism>
<feature type="chain" id="PRO_5012665033" description="Yeast cell wall synthesis Kre9/Knh1-like N-terminal domain-containing protein" evidence="2">
    <location>
        <begin position="20"/>
        <end position="148"/>
    </location>
</feature>
<dbReference type="OrthoDB" id="2260257at2759"/>
<sequence length="148" mass="16328">MKFSRILLALVPIFAVTTAAPVVIADSPSSPFYVTEPSQETTFVKGEVIRLSWSNGKPGTLSINVLEGDDPNSMQPTQWAASLQSVSGDSVYSFPATAFFEESKTYCFQLVFQDQDTTYESFSARFKVANLSTEVKRDSTKIGPPYLY</sequence>
<evidence type="ECO:0000256" key="2">
    <source>
        <dbReference type="SAM" id="SignalP"/>
    </source>
</evidence>
<dbReference type="EMBL" id="KV921930">
    <property type="protein sequence ID" value="ORE06066.1"/>
    <property type="molecule type" value="Genomic_DNA"/>
</dbReference>
<dbReference type="InterPro" id="IPR018466">
    <property type="entry name" value="Kre9/Knh1-like_N"/>
</dbReference>
<dbReference type="VEuPathDB" id="FungiDB:BCV72DRAFT_128337"/>